<reference evidence="1 2" key="1">
    <citation type="submission" date="2018-11" db="EMBL/GenBank/DDBJ databases">
        <authorList>
            <consortium name="Pathogen Informatics"/>
        </authorList>
    </citation>
    <scope>NUCLEOTIDE SEQUENCE [LARGE SCALE GENOMIC DNA]</scope>
</reference>
<proteinExistence type="predicted"/>
<dbReference type="InterPro" id="IPR040271">
    <property type="entry name" value="T19C3.2-like"/>
</dbReference>
<gene>
    <name evidence="1" type="ORF">HPBE_LOCUS16503</name>
</gene>
<keyword evidence="2" id="KW-1185">Reference proteome</keyword>
<reference evidence="3" key="2">
    <citation type="submission" date="2019-09" db="UniProtKB">
        <authorList>
            <consortium name="WormBaseParasite"/>
        </authorList>
    </citation>
    <scope>IDENTIFICATION</scope>
</reference>
<dbReference type="PANTHER" id="PTHR37443:SF2">
    <property type="entry name" value="PROTEIN CBG15264"/>
    <property type="match status" value="1"/>
</dbReference>
<name>A0A183G4P0_HELPZ</name>
<evidence type="ECO:0000313" key="2">
    <source>
        <dbReference type="Proteomes" id="UP000050761"/>
    </source>
</evidence>
<dbReference type="WBParaSite" id="HPBE_0001650301-mRNA-1">
    <property type="protein sequence ID" value="HPBE_0001650301-mRNA-1"/>
    <property type="gene ID" value="HPBE_0001650301"/>
</dbReference>
<sequence>MFGNPIQAPNCQSWSEWGPCVWLRGNEKRFQRSYFEQLLPGRKGCRSHVFFRLLKDRWGTAFNNFYNYLREITLSEQQCGECSYQQSCGRSCHRRGDVQSINPLFVAERRCMGVDQNKVSFSSMAHTTVIPRVRHALHRDRFTLLLLELVFKKTGSILVEG</sequence>
<dbReference type="AlphaFoldDB" id="A0A183G4P0"/>
<accession>A0A3P8APP3</accession>
<dbReference type="OrthoDB" id="5913344at2759"/>
<evidence type="ECO:0000313" key="3">
    <source>
        <dbReference type="WBParaSite" id="HPBE_0001650301-mRNA-1"/>
    </source>
</evidence>
<dbReference type="EMBL" id="UZAH01029455">
    <property type="protein sequence ID" value="VDP06150.1"/>
    <property type="molecule type" value="Genomic_DNA"/>
</dbReference>
<accession>A0A183G4P0</accession>
<dbReference type="PANTHER" id="PTHR37443">
    <property type="entry name" value="PROTEIN CBG09852-RELATED"/>
    <property type="match status" value="1"/>
</dbReference>
<evidence type="ECO:0000313" key="1">
    <source>
        <dbReference type="EMBL" id="VDP06150.1"/>
    </source>
</evidence>
<dbReference type="Proteomes" id="UP000050761">
    <property type="component" value="Unassembled WGS sequence"/>
</dbReference>
<organism evidence="2 3">
    <name type="scientific">Heligmosomoides polygyrus</name>
    <name type="common">Parasitic roundworm</name>
    <dbReference type="NCBI Taxonomy" id="6339"/>
    <lineage>
        <taxon>Eukaryota</taxon>
        <taxon>Metazoa</taxon>
        <taxon>Ecdysozoa</taxon>
        <taxon>Nematoda</taxon>
        <taxon>Chromadorea</taxon>
        <taxon>Rhabditida</taxon>
        <taxon>Rhabditina</taxon>
        <taxon>Rhabditomorpha</taxon>
        <taxon>Strongyloidea</taxon>
        <taxon>Heligmosomidae</taxon>
        <taxon>Heligmosomoides</taxon>
    </lineage>
</organism>
<protein>
    <submittedName>
        <fullName evidence="3">Radical SAM protein</fullName>
    </submittedName>
</protein>